<keyword evidence="3" id="KW-1185">Reference proteome</keyword>
<keyword evidence="1" id="KW-0472">Membrane</keyword>
<evidence type="ECO:0000313" key="3">
    <source>
        <dbReference type="Proteomes" id="UP000676194"/>
    </source>
</evidence>
<proteinExistence type="predicted"/>
<dbReference type="EMBL" id="CP074694">
    <property type="protein sequence ID" value="QVL31512.1"/>
    <property type="molecule type" value="Genomic_DNA"/>
</dbReference>
<dbReference type="Proteomes" id="UP000676194">
    <property type="component" value="Chromosome"/>
</dbReference>
<dbReference type="KEGG" id="tsph:KIH39_22105"/>
<keyword evidence="1" id="KW-1133">Transmembrane helix</keyword>
<sequence length="159" mass="18393">MIISKTNNSVEIKNSKYIIFFRYLILFLFALIAFFISGLIIFLMHPASQTFAIVTAVIILKILCVFVSSIPLLVFLTFFVNADEYRFTKHNVIKIYFYGLVRIEYSFSNLILDKNNGRMIFGSAYEYITLRTDKEKVVLTGQIEQLSSELIDVLNSFPE</sequence>
<dbReference type="AlphaFoldDB" id="A0A8E6B430"/>
<organism evidence="2 3">
    <name type="scientific">Telmatocola sphagniphila</name>
    <dbReference type="NCBI Taxonomy" id="1123043"/>
    <lineage>
        <taxon>Bacteria</taxon>
        <taxon>Pseudomonadati</taxon>
        <taxon>Planctomycetota</taxon>
        <taxon>Planctomycetia</taxon>
        <taxon>Gemmatales</taxon>
        <taxon>Gemmataceae</taxon>
    </lineage>
</organism>
<gene>
    <name evidence="2" type="ORF">KIH39_22105</name>
</gene>
<dbReference type="RefSeq" id="WP_213495460.1">
    <property type="nucleotide sequence ID" value="NZ_CP074694.1"/>
</dbReference>
<feature type="transmembrane region" description="Helical" evidence="1">
    <location>
        <begin position="20"/>
        <end position="45"/>
    </location>
</feature>
<evidence type="ECO:0000313" key="2">
    <source>
        <dbReference type="EMBL" id="QVL31512.1"/>
    </source>
</evidence>
<keyword evidence="1" id="KW-0812">Transmembrane</keyword>
<protein>
    <submittedName>
        <fullName evidence="2">Uncharacterized protein</fullName>
    </submittedName>
</protein>
<accession>A0A8E6B430</accession>
<name>A0A8E6B430_9BACT</name>
<reference evidence="2" key="1">
    <citation type="submission" date="2021-05" db="EMBL/GenBank/DDBJ databases">
        <title>Complete genome sequence of the cellulolytic planctomycete Telmatocola sphagniphila SP2T and characterization of the first cellulase from planctomycetes.</title>
        <authorList>
            <person name="Rakitin A.L."/>
            <person name="Beletsky A.V."/>
            <person name="Naumoff D.G."/>
            <person name="Kulichevskaya I.S."/>
            <person name="Mardanov A.V."/>
            <person name="Ravin N.V."/>
            <person name="Dedysh S.N."/>
        </authorList>
    </citation>
    <scope>NUCLEOTIDE SEQUENCE</scope>
    <source>
        <strain evidence="2">SP2T</strain>
    </source>
</reference>
<evidence type="ECO:0000256" key="1">
    <source>
        <dbReference type="SAM" id="Phobius"/>
    </source>
</evidence>
<feature type="transmembrane region" description="Helical" evidence="1">
    <location>
        <begin position="51"/>
        <end position="80"/>
    </location>
</feature>